<evidence type="ECO:0000256" key="3">
    <source>
        <dbReference type="ARBA" id="ARBA00023239"/>
    </source>
</evidence>
<comment type="catalytic activity">
    <reaction evidence="4">
        <text>(S)-ureidoglycolate = urea + glyoxylate</text>
        <dbReference type="Rhea" id="RHEA:11304"/>
        <dbReference type="ChEBI" id="CHEBI:16199"/>
        <dbReference type="ChEBI" id="CHEBI:36655"/>
        <dbReference type="ChEBI" id="CHEBI:57296"/>
        <dbReference type="EC" id="4.3.2.3"/>
    </reaction>
</comment>
<evidence type="ECO:0000313" key="5">
    <source>
        <dbReference type="EMBL" id="MET3661169.1"/>
    </source>
</evidence>
<gene>
    <name evidence="5" type="ORF">ABID44_001489</name>
</gene>
<dbReference type="InterPro" id="IPR024060">
    <property type="entry name" value="Ureidoglycolate_lyase_dom_sf"/>
</dbReference>
<keyword evidence="3 5" id="KW-0456">Lyase</keyword>
<keyword evidence="2" id="KW-0659">Purine metabolism</keyword>
<protein>
    <submittedName>
        <fullName evidence="5">Ureidoglycolate lyase</fullName>
        <ecNumber evidence="5">4.3.2.3</ecNumber>
    </submittedName>
</protein>
<dbReference type="InterPro" id="IPR011051">
    <property type="entry name" value="RmlC_Cupin_sf"/>
</dbReference>
<organism evidence="5 6">
    <name type="scientific">Aquamicrobium ahrensii</name>
    <dbReference type="NCBI Taxonomy" id="469551"/>
    <lineage>
        <taxon>Bacteria</taxon>
        <taxon>Pseudomonadati</taxon>
        <taxon>Pseudomonadota</taxon>
        <taxon>Alphaproteobacteria</taxon>
        <taxon>Hyphomicrobiales</taxon>
        <taxon>Phyllobacteriaceae</taxon>
        <taxon>Aquamicrobium</taxon>
    </lineage>
</organism>
<dbReference type="GO" id="GO:0050385">
    <property type="term" value="F:ureidoglycolate lyase activity"/>
    <property type="evidence" value="ECO:0007669"/>
    <property type="project" value="UniProtKB-EC"/>
</dbReference>
<accession>A0ABV2KJA9</accession>
<evidence type="ECO:0000256" key="2">
    <source>
        <dbReference type="ARBA" id="ARBA00022631"/>
    </source>
</evidence>
<evidence type="ECO:0000313" key="6">
    <source>
        <dbReference type="Proteomes" id="UP001549143"/>
    </source>
</evidence>
<dbReference type="Proteomes" id="UP001549143">
    <property type="component" value="Unassembled WGS sequence"/>
</dbReference>
<dbReference type="Pfam" id="PF04115">
    <property type="entry name" value="Ureidogly_lyase"/>
    <property type="match status" value="1"/>
</dbReference>
<keyword evidence="6" id="KW-1185">Reference proteome</keyword>
<reference evidence="5 6" key="1">
    <citation type="submission" date="2024-06" db="EMBL/GenBank/DDBJ databases">
        <title>Genomic Encyclopedia of Type Strains, Phase IV (KMG-IV): sequencing the most valuable type-strain genomes for metagenomic binning, comparative biology and taxonomic classification.</title>
        <authorList>
            <person name="Goeker M."/>
        </authorList>
    </citation>
    <scope>NUCLEOTIDE SEQUENCE [LARGE SCALE GENOMIC DNA]</scope>
    <source>
        <strain evidence="5 6">DSM 19730</strain>
    </source>
</reference>
<dbReference type="InterPro" id="IPR007247">
    <property type="entry name" value="Ureidogly_lyase"/>
</dbReference>
<dbReference type="RefSeq" id="WP_354151059.1">
    <property type="nucleotide sequence ID" value="NZ_JBEPMN010000004.1"/>
</dbReference>
<dbReference type="PANTHER" id="PTHR21221:SF1">
    <property type="entry name" value="UREIDOGLYCOLATE LYASE"/>
    <property type="match status" value="1"/>
</dbReference>
<sequence length="178" mass="19332">MDILKLRPQPMTAEAFAPYGTVINGDRQDEPHYSSDIGTAAWRVDLDVAQPLYIALRTPPSTLLVTQLERHFNVQQTFLPLGGATAALIVARPTSGDDLPGPQDVAAFLLDGSFGYALHVGTWHSLDRLPVTGADTNWFMITHADTQADLANLATGNATHTQVIDLKNIWGMPIEICV</sequence>
<comment type="subunit">
    <text evidence="1">Homodimer.</text>
</comment>
<evidence type="ECO:0000256" key="1">
    <source>
        <dbReference type="ARBA" id="ARBA00011738"/>
    </source>
</evidence>
<evidence type="ECO:0000256" key="4">
    <source>
        <dbReference type="ARBA" id="ARBA00047684"/>
    </source>
</evidence>
<dbReference type="EC" id="4.3.2.3" evidence="5"/>
<dbReference type="EMBL" id="JBEPMN010000004">
    <property type="protein sequence ID" value="MET3661169.1"/>
    <property type="molecule type" value="Genomic_DNA"/>
</dbReference>
<dbReference type="SUPFAM" id="SSF51182">
    <property type="entry name" value="RmlC-like cupins"/>
    <property type="match status" value="1"/>
</dbReference>
<dbReference type="Gene3D" id="2.60.120.480">
    <property type="entry name" value="Ureidoglycolate hydrolase"/>
    <property type="match status" value="1"/>
</dbReference>
<name>A0ABV2KJA9_9HYPH</name>
<comment type="caution">
    <text evidence="5">The sequence shown here is derived from an EMBL/GenBank/DDBJ whole genome shotgun (WGS) entry which is preliminary data.</text>
</comment>
<proteinExistence type="predicted"/>
<dbReference type="PANTHER" id="PTHR21221">
    <property type="entry name" value="UREIDOGLYCOLATE HYDROLASE"/>
    <property type="match status" value="1"/>
</dbReference>